<evidence type="ECO:0000313" key="3">
    <source>
        <dbReference type="Proteomes" id="UP000326570"/>
    </source>
</evidence>
<feature type="compositionally biased region" description="Acidic residues" evidence="1">
    <location>
        <begin position="13"/>
        <end position="22"/>
    </location>
</feature>
<gene>
    <name evidence="2" type="ORF">F0P94_13410</name>
</gene>
<evidence type="ECO:0000256" key="1">
    <source>
        <dbReference type="SAM" id="MobiDB-lite"/>
    </source>
</evidence>
<feature type="compositionally biased region" description="Polar residues" evidence="1">
    <location>
        <begin position="1"/>
        <end position="11"/>
    </location>
</feature>
<proteinExistence type="predicted"/>
<dbReference type="EMBL" id="VTWT01000007">
    <property type="protein sequence ID" value="KAA9331798.1"/>
    <property type="molecule type" value="Genomic_DNA"/>
</dbReference>
<organism evidence="2 3">
    <name type="scientific">Adhaeribacter soli</name>
    <dbReference type="NCBI Taxonomy" id="2607655"/>
    <lineage>
        <taxon>Bacteria</taxon>
        <taxon>Pseudomonadati</taxon>
        <taxon>Bacteroidota</taxon>
        <taxon>Cytophagia</taxon>
        <taxon>Cytophagales</taxon>
        <taxon>Hymenobacteraceae</taxon>
        <taxon>Adhaeribacter</taxon>
    </lineage>
</organism>
<name>A0A5N1IPV6_9BACT</name>
<accession>A0A5N1IPV6</accession>
<feature type="compositionally biased region" description="Polar residues" evidence="1">
    <location>
        <begin position="23"/>
        <end position="42"/>
    </location>
</feature>
<protein>
    <submittedName>
        <fullName evidence="2">Uncharacterized protein</fullName>
    </submittedName>
</protein>
<feature type="region of interest" description="Disordered" evidence="1">
    <location>
        <begin position="1"/>
        <end position="42"/>
    </location>
</feature>
<sequence length="63" mass="6697">MNSFNPLVKTNGNEEELSEIDSGENSLPSASADGTSNYQPNSRIFAGIKTGLAPFPRGTNPKQ</sequence>
<dbReference type="RefSeq" id="WP_150904408.1">
    <property type="nucleotide sequence ID" value="NZ_VTWT01000007.1"/>
</dbReference>
<dbReference type="AlphaFoldDB" id="A0A5N1IPV6"/>
<reference evidence="2 3" key="1">
    <citation type="submission" date="2019-09" db="EMBL/GenBank/DDBJ databases">
        <title>Genome sequence of Adhaeribacter sp. M2.</title>
        <authorList>
            <person name="Srinivasan S."/>
        </authorList>
    </citation>
    <scope>NUCLEOTIDE SEQUENCE [LARGE SCALE GENOMIC DNA]</scope>
    <source>
        <strain evidence="2 3">M2</strain>
    </source>
</reference>
<evidence type="ECO:0000313" key="2">
    <source>
        <dbReference type="EMBL" id="KAA9331798.1"/>
    </source>
</evidence>
<comment type="caution">
    <text evidence="2">The sequence shown here is derived from an EMBL/GenBank/DDBJ whole genome shotgun (WGS) entry which is preliminary data.</text>
</comment>
<keyword evidence="3" id="KW-1185">Reference proteome</keyword>
<dbReference type="Proteomes" id="UP000326570">
    <property type="component" value="Unassembled WGS sequence"/>
</dbReference>